<reference evidence="9" key="1">
    <citation type="submission" date="2022-03" db="EMBL/GenBank/DDBJ databases">
        <authorList>
            <person name="Tunstrom K."/>
        </authorList>
    </citation>
    <scope>NUCLEOTIDE SEQUENCE</scope>
</reference>
<dbReference type="PANTHER" id="PTHR24379">
    <property type="entry name" value="KRAB AND ZINC FINGER DOMAIN-CONTAINING"/>
    <property type="match status" value="1"/>
</dbReference>
<keyword evidence="2" id="KW-0677">Repeat</keyword>
<proteinExistence type="predicted"/>
<evidence type="ECO:0000256" key="3">
    <source>
        <dbReference type="ARBA" id="ARBA00022771"/>
    </source>
</evidence>
<evidence type="ECO:0000259" key="8">
    <source>
        <dbReference type="PROSITE" id="PS51915"/>
    </source>
</evidence>
<evidence type="ECO:0000259" key="7">
    <source>
        <dbReference type="PROSITE" id="PS50157"/>
    </source>
</evidence>
<gene>
    <name evidence="9" type="ORF">EEDITHA_LOCUS13683</name>
</gene>
<dbReference type="PROSITE" id="PS50157">
    <property type="entry name" value="ZINC_FINGER_C2H2_2"/>
    <property type="match status" value="8"/>
</dbReference>
<dbReference type="EMBL" id="CAKOGL010000020">
    <property type="protein sequence ID" value="CAH2098583.1"/>
    <property type="molecule type" value="Genomic_DNA"/>
</dbReference>
<dbReference type="SMART" id="SM00355">
    <property type="entry name" value="ZnF_C2H2"/>
    <property type="match status" value="12"/>
</dbReference>
<dbReference type="PROSITE" id="PS00028">
    <property type="entry name" value="ZINC_FINGER_C2H2_1"/>
    <property type="match status" value="10"/>
</dbReference>
<evidence type="ECO:0000256" key="4">
    <source>
        <dbReference type="ARBA" id="ARBA00022833"/>
    </source>
</evidence>
<feature type="domain" description="C2H2-type" evidence="7">
    <location>
        <begin position="669"/>
        <end position="692"/>
    </location>
</feature>
<feature type="binding site" evidence="6">
    <location>
        <position position="116"/>
    </location>
    <ligand>
        <name>Zn(2+)</name>
        <dbReference type="ChEBI" id="CHEBI:29105"/>
    </ligand>
</feature>
<comment type="caution">
    <text evidence="9">The sequence shown here is derived from an EMBL/GenBank/DDBJ whole genome shotgun (WGS) entry which is preliminary data.</text>
</comment>
<dbReference type="SUPFAM" id="SSF57667">
    <property type="entry name" value="beta-beta-alpha zinc fingers"/>
    <property type="match status" value="5"/>
</dbReference>
<dbReference type="InterPro" id="IPR036236">
    <property type="entry name" value="Znf_C2H2_sf"/>
</dbReference>
<feature type="domain" description="C2H2-type" evidence="7">
    <location>
        <begin position="725"/>
        <end position="753"/>
    </location>
</feature>
<evidence type="ECO:0000256" key="1">
    <source>
        <dbReference type="ARBA" id="ARBA00022723"/>
    </source>
</evidence>
<feature type="domain" description="ZAD" evidence="8">
    <location>
        <begin position="58"/>
        <end position="140"/>
    </location>
</feature>
<evidence type="ECO:0000256" key="6">
    <source>
        <dbReference type="PROSITE-ProRule" id="PRU01263"/>
    </source>
</evidence>
<feature type="domain" description="C2H2-type" evidence="7">
    <location>
        <begin position="233"/>
        <end position="261"/>
    </location>
</feature>
<organism evidence="9 10">
    <name type="scientific">Euphydryas editha</name>
    <name type="common">Edith's checkerspot</name>
    <dbReference type="NCBI Taxonomy" id="104508"/>
    <lineage>
        <taxon>Eukaryota</taxon>
        <taxon>Metazoa</taxon>
        <taxon>Ecdysozoa</taxon>
        <taxon>Arthropoda</taxon>
        <taxon>Hexapoda</taxon>
        <taxon>Insecta</taxon>
        <taxon>Pterygota</taxon>
        <taxon>Neoptera</taxon>
        <taxon>Endopterygota</taxon>
        <taxon>Lepidoptera</taxon>
        <taxon>Glossata</taxon>
        <taxon>Ditrysia</taxon>
        <taxon>Papilionoidea</taxon>
        <taxon>Nymphalidae</taxon>
        <taxon>Nymphalinae</taxon>
        <taxon>Euphydryas</taxon>
    </lineage>
</organism>
<dbReference type="Proteomes" id="UP001153954">
    <property type="component" value="Unassembled WGS sequence"/>
</dbReference>
<keyword evidence="1 6" id="KW-0479">Metal-binding</keyword>
<dbReference type="Pfam" id="PF12874">
    <property type="entry name" value="zf-met"/>
    <property type="match status" value="2"/>
</dbReference>
<evidence type="ECO:0000313" key="10">
    <source>
        <dbReference type="Proteomes" id="UP001153954"/>
    </source>
</evidence>
<dbReference type="SUPFAM" id="SSF57716">
    <property type="entry name" value="Glucocorticoid receptor-like (DNA-binding domain)"/>
    <property type="match status" value="1"/>
</dbReference>
<keyword evidence="3 5" id="KW-0863">Zinc-finger</keyword>
<dbReference type="Gene3D" id="3.30.160.60">
    <property type="entry name" value="Classic Zinc Finger"/>
    <property type="match status" value="5"/>
</dbReference>
<dbReference type="SMART" id="SM00868">
    <property type="entry name" value="zf-AD"/>
    <property type="match status" value="2"/>
</dbReference>
<dbReference type="FunFam" id="3.30.160.60:FF:000446">
    <property type="entry name" value="Zinc finger protein"/>
    <property type="match status" value="1"/>
</dbReference>
<feature type="binding site" evidence="6">
    <location>
        <position position="63"/>
    </location>
    <ligand>
        <name>Zn(2+)</name>
        <dbReference type="ChEBI" id="CHEBI:29105"/>
    </ligand>
</feature>
<sequence length="778" mass="91125">MEKNFVNIKELKSYTKSHNMGKAVINNNDIRNNIHNKKVPLSTQNAVKYLLDGTLRLRVCRYCLSVTSVLSELDEILVIAVNDSLHEVTIRDMVASFHPYKVAEDRHFPNKICGDCLTHTIGCYLFAQQCERSERALRNCFDDMYEKLEKLDPLEPVKKRGKRKTNLNHNILYTEHEDVIHYAEPIINLINVDIIPPSNDKISELECQKCAQVLPNTESLLNHEKSHPKTMWYNCRLCGKSFVKQFHLRRHLKENHVPGEEIEKEIINEPFKCSTCGISSKTLVEHFQHIEKHKFKEMFQSLIEHKTDDLCSVCLNKGSRMVDLSEVIHLHGGYPELTGDKTIKNILRTSIPEITLDNYTGTKICDSCINHAITSHVFIAKVKYIRNRLNTCISLMLDNLNNMNDPKNNIMIEISQHTILPSFKDEDDLIESDDFKSKIEVLEDEFRISSESESDFDELKKEENEILENPAKNVTKTYVNKKLVNGYQTKYDKNNMFDDICSEFLTFKKKIKPRKYTLKYRYTCPFCNKHFISDYFLKKHILKHVHKKVQCNLCPKQFKSKFYLFEHKKMVHVQKHENFISCRICGRTFLSINKIKSHQKCHKIKQCQLCDKSFKSQKYYDVHMQRHAVKFNMHENINVQTCSFCEKACPNENELSLHVNKIHLQIKPYSCDMCDKQFYTEHNLASHKKLHSLFTKESCIFCNKVLKCRKDLVVHVRKHIGSKPHQCPVCKHSFYSDSKMKRHMIILHGGKYCCRLCRTVLPSQIDLKTHINVVHSTM</sequence>
<name>A0AAU9UKR2_EUPED</name>
<feature type="domain" description="C2H2-type" evidence="7">
    <location>
        <begin position="549"/>
        <end position="577"/>
    </location>
</feature>
<keyword evidence="10" id="KW-1185">Reference proteome</keyword>
<feature type="domain" description="C2H2-type" evidence="7">
    <location>
        <begin position="522"/>
        <end position="549"/>
    </location>
</feature>
<feature type="domain" description="C2H2-type" evidence="7">
    <location>
        <begin position="580"/>
        <end position="602"/>
    </location>
</feature>
<dbReference type="AlphaFoldDB" id="A0AAU9UKR2"/>
<evidence type="ECO:0000256" key="2">
    <source>
        <dbReference type="ARBA" id="ARBA00022737"/>
    </source>
</evidence>
<accession>A0AAU9UKR2</accession>
<evidence type="ECO:0000256" key="5">
    <source>
        <dbReference type="PROSITE-ProRule" id="PRU00042"/>
    </source>
</evidence>
<feature type="domain" description="C2H2-type" evidence="7">
    <location>
        <begin position="697"/>
        <end position="724"/>
    </location>
</feature>
<dbReference type="InterPro" id="IPR012934">
    <property type="entry name" value="Znf_AD"/>
</dbReference>
<feature type="binding site" evidence="6">
    <location>
        <position position="60"/>
    </location>
    <ligand>
        <name>Zn(2+)</name>
        <dbReference type="ChEBI" id="CHEBI:29105"/>
    </ligand>
</feature>
<dbReference type="Pfam" id="PF07776">
    <property type="entry name" value="zf-AD"/>
    <property type="match status" value="1"/>
</dbReference>
<dbReference type="PANTHER" id="PTHR24379:SF121">
    <property type="entry name" value="C2H2-TYPE DOMAIN-CONTAINING PROTEIN"/>
    <property type="match status" value="1"/>
</dbReference>
<evidence type="ECO:0000313" key="9">
    <source>
        <dbReference type="EMBL" id="CAH2098583.1"/>
    </source>
</evidence>
<dbReference type="GO" id="GO:0005634">
    <property type="term" value="C:nucleus"/>
    <property type="evidence" value="ECO:0007669"/>
    <property type="project" value="InterPro"/>
</dbReference>
<dbReference type="InterPro" id="IPR013087">
    <property type="entry name" value="Znf_C2H2_type"/>
</dbReference>
<dbReference type="PROSITE" id="PS51915">
    <property type="entry name" value="ZAD"/>
    <property type="match status" value="1"/>
</dbReference>
<protein>
    <submittedName>
        <fullName evidence="9">Uncharacterized protein</fullName>
    </submittedName>
</protein>
<keyword evidence="4 6" id="KW-0862">Zinc</keyword>
<dbReference type="GO" id="GO:0008270">
    <property type="term" value="F:zinc ion binding"/>
    <property type="evidence" value="ECO:0007669"/>
    <property type="project" value="UniProtKB-UniRule"/>
</dbReference>
<feature type="domain" description="C2H2-type" evidence="7">
    <location>
        <begin position="640"/>
        <end position="668"/>
    </location>
</feature>
<feature type="binding site" evidence="6">
    <location>
        <position position="113"/>
    </location>
    <ligand>
        <name>Zn(2+)</name>
        <dbReference type="ChEBI" id="CHEBI:29105"/>
    </ligand>
</feature>
<dbReference type="Pfam" id="PF00096">
    <property type="entry name" value="zf-C2H2"/>
    <property type="match status" value="4"/>
</dbReference>